<sequence>MTEHMDDTLTITLPQPVAANGAEYSELTLREPTIGDMIEMMKAKTDLEQTQKLISLCSGLPIPAVSKLPIRVVTQAADFFARFIPPSPPTGAK</sequence>
<evidence type="ECO:0000313" key="1">
    <source>
        <dbReference type="EMBL" id="EFH09387.1"/>
    </source>
</evidence>
<dbReference type="AlphaFoldDB" id="D5RTF6"/>
<keyword evidence="2" id="KW-1185">Reference proteome</keyword>
<reference evidence="1 2" key="1">
    <citation type="submission" date="2010-04" db="EMBL/GenBank/DDBJ databases">
        <authorList>
            <person name="Qin X."/>
            <person name="Bachman B."/>
            <person name="Battles P."/>
            <person name="Bell A."/>
            <person name="Bess C."/>
            <person name="Bickham C."/>
            <person name="Chaboub L."/>
            <person name="Chen D."/>
            <person name="Coyle M."/>
            <person name="Deiros D.R."/>
            <person name="Dinh H."/>
            <person name="Forbes L."/>
            <person name="Fowler G."/>
            <person name="Francisco L."/>
            <person name="Fu Q."/>
            <person name="Gubbala S."/>
            <person name="Hale W."/>
            <person name="Han Y."/>
            <person name="Hemphill L."/>
            <person name="Highlander S.K."/>
            <person name="Hirani K."/>
            <person name="Hogues M."/>
            <person name="Jackson L."/>
            <person name="Jakkamsetti A."/>
            <person name="Javaid M."/>
            <person name="Jiang H."/>
            <person name="Korchina V."/>
            <person name="Kovar C."/>
            <person name="Lara F."/>
            <person name="Lee S."/>
            <person name="Mata R."/>
            <person name="Mathew T."/>
            <person name="Moen C."/>
            <person name="Morales K."/>
            <person name="Munidasa M."/>
            <person name="Nazareth L."/>
            <person name="Ngo R."/>
            <person name="Nguyen L."/>
            <person name="Okwuonu G."/>
            <person name="Ongeri F."/>
            <person name="Patil S."/>
            <person name="Petrosino J."/>
            <person name="Pham C."/>
            <person name="Pham P."/>
            <person name="Pu L.-L."/>
            <person name="Puazo M."/>
            <person name="Raj R."/>
            <person name="Reid J."/>
            <person name="Rouhana J."/>
            <person name="Saada N."/>
            <person name="Shang Y."/>
            <person name="Simmons D."/>
            <person name="Thornton R."/>
            <person name="Warren J."/>
            <person name="Weissenberger G."/>
            <person name="Zhang J."/>
            <person name="Zhang L."/>
            <person name="Zhou C."/>
            <person name="Zhu D."/>
            <person name="Muzny D."/>
            <person name="Worley K."/>
            <person name="Gibbs R."/>
        </authorList>
    </citation>
    <scope>NUCLEOTIDE SEQUENCE [LARGE SCALE GENOMIC DNA]</scope>
    <source>
        <strain evidence="1 2">ATCC 49957</strain>
    </source>
</reference>
<dbReference type="RefSeq" id="WP_007003398.1">
    <property type="nucleotide sequence ID" value="NZ_GG770777.1"/>
</dbReference>
<gene>
    <name evidence="1" type="ORF">HMPREF0731_4368</name>
</gene>
<organism evidence="1 2">
    <name type="scientific">Pseudoroseomonas cervicalis ATCC 49957</name>
    <dbReference type="NCBI Taxonomy" id="525371"/>
    <lineage>
        <taxon>Bacteria</taxon>
        <taxon>Pseudomonadati</taxon>
        <taxon>Pseudomonadota</taxon>
        <taxon>Alphaproteobacteria</taxon>
        <taxon>Acetobacterales</taxon>
        <taxon>Roseomonadaceae</taxon>
        <taxon>Roseomonas</taxon>
    </lineage>
</organism>
<proteinExistence type="predicted"/>
<dbReference type="Pfam" id="PF10109">
    <property type="entry name" value="Phage_TAC_7"/>
    <property type="match status" value="1"/>
</dbReference>
<dbReference type="InterPro" id="IPR019289">
    <property type="entry name" value="Phage_tail_E/E"/>
</dbReference>
<dbReference type="Proteomes" id="UP000005324">
    <property type="component" value="Unassembled WGS sequence"/>
</dbReference>
<protein>
    <recommendedName>
        <fullName evidence="3">Phage tail protein E</fullName>
    </recommendedName>
</protein>
<evidence type="ECO:0008006" key="3">
    <source>
        <dbReference type="Google" id="ProtNLM"/>
    </source>
</evidence>
<name>D5RTF6_9PROT</name>
<dbReference type="HOGENOM" id="CLU_2397713_0_0_5"/>
<accession>D5RTF6</accession>
<evidence type="ECO:0000313" key="2">
    <source>
        <dbReference type="Proteomes" id="UP000005324"/>
    </source>
</evidence>
<dbReference type="OrthoDB" id="7998904at2"/>
<dbReference type="EMBL" id="ADVL01000791">
    <property type="protein sequence ID" value="EFH09387.1"/>
    <property type="molecule type" value="Genomic_DNA"/>
</dbReference>
<comment type="caution">
    <text evidence="1">The sequence shown here is derived from an EMBL/GenBank/DDBJ whole genome shotgun (WGS) entry which is preliminary data.</text>
</comment>